<dbReference type="PRINTS" id="PR00033">
    <property type="entry name" value="HTHASNC"/>
</dbReference>
<dbReference type="PANTHER" id="PTHR30154">
    <property type="entry name" value="LEUCINE-RESPONSIVE REGULATORY PROTEIN"/>
    <property type="match status" value="1"/>
</dbReference>
<dbReference type="InterPro" id="IPR036390">
    <property type="entry name" value="WH_DNA-bd_sf"/>
</dbReference>
<dbReference type="EMBL" id="JASJEV010000015">
    <property type="protein sequence ID" value="MDJ1159954.1"/>
    <property type="molecule type" value="Genomic_DNA"/>
</dbReference>
<dbReference type="PROSITE" id="PS00519">
    <property type="entry name" value="HTH_ASNC_1"/>
    <property type="match status" value="1"/>
</dbReference>
<dbReference type="Proteomes" id="UP001321492">
    <property type="component" value="Unassembled WGS sequence"/>
</dbReference>
<proteinExistence type="predicted"/>
<evidence type="ECO:0000256" key="2">
    <source>
        <dbReference type="ARBA" id="ARBA00023125"/>
    </source>
</evidence>
<evidence type="ECO:0000256" key="3">
    <source>
        <dbReference type="ARBA" id="ARBA00023163"/>
    </source>
</evidence>
<dbReference type="InterPro" id="IPR019888">
    <property type="entry name" value="Tscrpt_reg_AsnC-like"/>
</dbReference>
<dbReference type="RefSeq" id="WP_283741956.1">
    <property type="nucleotide sequence ID" value="NZ_JASJEV010000015.1"/>
</dbReference>
<keyword evidence="3" id="KW-0804">Transcription</keyword>
<dbReference type="Gene3D" id="1.10.10.10">
    <property type="entry name" value="Winged helix-like DNA-binding domain superfamily/Winged helix DNA-binding domain"/>
    <property type="match status" value="1"/>
</dbReference>
<dbReference type="Pfam" id="PF13412">
    <property type="entry name" value="HTH_24"/>
    <property type="match status" value="1"/>
</dbReference>
<dbReference type="InterPro" id="IPR036388">
    <property type="entry name" value="WH-like_DNA-bd_sf"/>
</dbReference>
<dbReference type="SUPFAM" id="SSF46785">
    <property type="entry name" value="Winged helix' DNA-binding domain"/>
    <property type="match status" value="1"/>
</dbReference>
<evidence type="ECO:0000259" key="4">
    <source>
        <dbReference type="PROSITE" id="PS50956"/>
    </source>
</evidence>
<protein>
    <submittedName>
        <fullName evidence="5">Lrp/AsnC family transcriptional regulator</fullName>
    </submittedName>
</protein>
<comment type="caution">
    <text evidence="5">The sequence shown here is derived from an EMBL/GenBank/DDBJ whole genome shotgun (WGS) entry which is preliminary data.</text>
</comment>
<organism evidence="5 6">
    <name type="scientific">Chelatococcus albus</name>
    <dbReference type="NCBI Taxonomy" id="3047466"/>
    <lineage>
        <taxon>Bacteria</taxon>
        <taxon>Pseudomonadati</taxon>
        <taxon>Pseudomonadota</taxon>
        <taxon>Alphaproteobacteria</taxon>
        <taxon>Hyphomicrobiales</taxon>
        <taxon>Chelatococcaceae</taxon>
        <taxon>Chelatococcus</taxon>
    </lineage>
</organism>
<keyword evidence="2" id="KW-0238">DNA-binding</keyword>
<dbReference type="InterPro" id="IPR019887">
    <property type="entry name" value="Tscrpt_reg_AsnC/Lrp_C"/>
</dbReference>
<gene>
    <name evidence="5" type="ORF">QNA08_17205</name>
</gene>
<evidence type="ECO:0000256" key="1">
    <source>
        <dbReference type="ARBA" id="ARBA00023015"/>
    </source>
</evidence>
<name>A0ABT7AMC3_9HYPH</name>
<dbReference type="InterPro" id="IPR011008">
    <property type="entry name" value="Dimeric_a/b-barrel"/>
</dbReference>
<sequence length="155" mass="17765">MTRPLDQIDKRILNALVAEGRQTTNELSERVGLSPSPCWQRVRRLENEGYIQGYSALVDFRRLGYTDIVLIDIRLNSHDDDVLEKFGASIASLPEVMDVHLTTGEFDYFIKVAVKGAQGLEDFLFRKLYKIDGIRNTRTSFVIRSLKDTHAPYPF</sequence>
<dbReference type="InterPro" id="IPR011991">
    <property type="entry name" value="ArsR-like_HTH"/>
</dbReference>
<dbReference type="InterPro" id="IPR019885">
    <property type="entry name" value="Tscrpt_reg_HTH_AsnC-type_CS"/>
</dbReference>
<dbReference type="SUPFAM" id="SSF54909">
    <property type="entry name" value="Dimeric alpha+beta barrel"/>
    <property type="match status" value="1"/>
</dbReference>
<dbReference type="PROSITE" id="PS50956">
    <property type="entry name" value="HTH_ASNC_2"/>
    <property type="match status" value="1"/>
</dbReference>
<evidence type="ECO:0000313" key="5">
    <source>
        <dbReference type="EMBL" id="MDJ1159954.1"/>
    </source>
</evidence>
<accession>A0ABT7AMC3</accession>
<dbReference type="PANTHER" id="PTHR30154:SF34">
    <property type="entry name" value="TRANSCRIPTIONAL REGULATOR AZLB"/>
    <property type="match status" value="1"/>
</dbReference>
<dbReference type="SMART" id="SM00344">
    <property type="entry name" value="HTH_ASNC"/>
    <property type="match status" value="1"/>
</dbReference>
<keyword evidence="1" id="KW-0805">Transcription regulation</keyword>
<feature type="domain" description="HTH asnC-type" evidence="4">
    <location>
        <begin position="5"/>
        <end position="66"/>
    </location>
</feature>
<keyword evidence="6" id="KW-1185">Reference proteome</keyword>
<evidence type="ECO:0000313" key="6">
    <source>
        <dbReference type="Proteomes" id="UP001321492"/>
    </source>
</evidence>
<dbReference type="InterPro" id="IPR000485">
    <property type="entry name" value="AsnC-type_HTH_dom"/>
</dbReference>
<dbReference type="Pfam" id="PF01037">
    <property type="entry name" value="AsnC_trans_reg"/>
    <property type="match status" value="1"/>
</dbReference>
<reference evidence="5 6" key="1">
    <citation type="submission" date="2023-05" db="EMBL/GenBank/DDBJ databases">
        <title>Chelatococcus sp. nov., a moderately thermophilic bacterium isolated from hot spring microbial mat.</title>
        <authorList>
            <person name="Hu C.-J."/>
            <person name="Li W.-J."/>
        </authorList>
    </citation>
    <scope>NUCLEOTIDE SEQUENCE [LARGE SCALE GENOMIC DNA]</scope>
    <source>
        <strain evidence="5 6">SYSU G07232</strain>
    </source>
</reference>
<dbReference type="Gene3D" id="3.30.70.920">
    <property type="match status" value="1"/>
</dbReference>
<dbReference type="CDD" id="cd00090">
    <property type="entry name" value="HTH_ARSR"/>
    <property type="match status" value="1"/>
</dbReference>